<sequence length="57" mass="5981">MSGNLLAASLAFYIAPIMVFGFGLLVFKEKVTKGQSIALALMFTAVAVYALSEGVLP</sequence>
<evidence type="ECO:0000313" key="3">
    <source>
        <dbReference type="Proteomes" id="UP000031670"/>
    </source>
</evidence>
<dbReference type="EMBL" id="BBSA01000001">
    <property type="protein sequence ID" value="GAM59975.1"/>
    <property type="molecule type" value="Genomic_DNA"/>
</dbReference>
<dbReference type="Proteomes" id="UP000031670">
    <property type="component" value="Unassembled WGS sequence"/>
</dbReference>
<reference evidence="2 3" key="1">
    <citation type="submission" date="2015-01" db="EMBL/GenBank/DDBJ databases">
        <title>Vibrio sp. C5 JCM 19232 whole genome shotgun sequence.</title>
        <authorList>
            <person name="Sawabe T."/>
            <person name="Meirelles P."/>
            <person name="Feng G."/>
            <person name="Sayaka M."/>
            <person name="Hattori M."/>
            <person name="Ohkuma M."/>
        </authorList>
    </citation>
    <scope>NUCLEOTIDE SEQUENCE [LARGE SCALE GENOMIC DNA]</scope>
    <source>
        <strain evidence="2 3">JCM19232</strain>
    </source>
</reference>
<evidence type="ECO:0000313" key="2">
    <source>
        <dbReference type="EMBL" id="GAM59975.1"/>
    </source>
</evidence>
<dbReference type="InterPro" id="IPR037185">
    <property type="entry name" value="EmrE-like"/>
</dbReference>
<comment type="caution">
    <text evidence="2">The sequence shown here is derived from an EMBL/GenBank/DDBJ whole genome shotgun (WGS) entry which is preliminary data.</text>
</comment>
<reference evidence="2 3" key="2">
    <citation type="submission" date="2015-01" db="EMBL/GenBank/DDBJ databases">
        <authorList>
            <consortium name="NBRP consortium"/>
            <person name="Sawabe T."/>
            <person name="Meirelles P."/>
            <person name="Feng G."/>
            <person name="Sayaka M."/>
            <person name="Hattori M."/>
            <person name="Ohkuma M."/>
        </authorList>
    </citation>
    <scope>NUCLEOTIDE SEQUENCE [LARGE SCALE GENOMIC DNA]</scope>
    <source>
        <strain evidence="2 3">JCM19232</strain>
    </source>
</reference>
<accession>A0A0B8NZL1</accession>
<organism evidence="2 3">
    <name type="scientific">Vibrio ishigakensis</name>
    <dbReference type="NCBI Taxonomy" id="1481914"/>
    <lineage>
        <taxon>Bacteria</taxon>
        <taxon>Pseudomonadati</taxon>
        <taxon>Pseudomonadota</taxon>
        <taxon>Gammaproteobacteria</taxon>
        <taxon>Vibrionales</taxon>
        <taxon>Vibrionaceae</taxon>
        <taxon>Vibrio</taxon>
    </lineage>
</organism>
<keyword evidence="1" id="KW-0472">Membrane</keyword>
<dbReference type="SUPFAM" id="SSF103481">
    <property type="entry name" value="Multidrug resistance efflux transporter EmrE"/>
    <property type="match status" value="1"/>
</dbReference>
<feature type="transmembrane region" description="Helical" evidence="1">
    <location>
        <begin position="6"/>
        <end position="27"/>
    </location>
</feature>
<keyword evidence="1" id="KW-1133">Transmembrane helix</keyword>
<keyword evidence="1" id="KW-0812">Transmembrane</keyword>
<evidence type="ECO:0000256" key="1">
    <source>
        <dbReference type="SAM" id="Phobius"/>
    </source>
</evidence>
<dbReference type="AlphaFoldDB" id="A0A0B8NZL1"/>
<feature type="transmembrane region" description="Helical" evidence="1">
    <location>
        <begin position="34"/>
        <end position="52"/>
    </location>
</feature>
<gene>
    <name evidence="2" type="ORF">JCM19232_308</name>
</gene>
<evidence type="ECO:0008006" key="4">
    <source>
        <dbReference type="Google" id="ProtNLM"/>
    </source>
</evidence>
<proteinExistence type="predicted"/>
<name>A0A0B8NZL1_9VIBR</name>
<protein>
    <recommendedName>
        <fullName evidence="4">Permease</fullName>
    </recommendedName>
</protein>